<dbReference type="AlphaFoldDB" id="A0A645I9C8"/>
<accession>A0A645I9C8</accession>
<sequence length="62" mass="6759">MTGDSRILLFGNGCDAARKLRVTLPRPARITDAETGEVLCDGQRRCILPLAAPQTRLLRIAP</sequence>
<evidence type="ECO:0000313" key="1">
    <source>
        <dbReference type="EMBL" id="MPN47947.1"/>
    </source>
</evidence>
<protein>
    <submittedName>
        <fullName evidence="1">Uncharacterized protein</fullName>
    </submittedName>
</protein>
<dbReference type="EMBL" id="VSSQ01109840">
    <property type="protein sequence ID" value="MPN47947.1"/>
    <property type="molecule type" value="Genomic_DNA"/>
</dbReference>
<proteinExistence type="predicted"/>
<comment type="caution">
    <text evidence="1">The sequence shown here is derived from an EMBL/GenBank/DDBJ whole genome shotgun (WGS) entry which is preliminary data.</text>
</comment>
<organism evidence="1">
    <name type="scientific">bioreactor metagenome</name>
    <dbReference type="NCBI Taxonomy" id="1076179"/>
    <lineage>
        <taxon>unclassified sequences</taxon>
        <taxon>metagenomes</taxon>
        <taxon>ecological metagenomes</taxon>
    </lineage>
</organism>
<gene>
    <name evidence="1" type="ORF">SDC9_195551</name>
</gene>
<name>A0A645I9C8_9ZZZZ</name>
<reference evidence="1" key="1">
    <citation type="submission" date="2019-08" db="EMBL/GenBank/DDBJ databases">
        <authorList>
            <person name="Kucharzyk K."/>
            <person name="Murdoch R.W."/>
            <person name="Higgins S."/>
            <person name="Loffler F."/>
        </authorList>
    </citation>
    <scope>NUCLEOTIDE SEQUENCE</scope>
</reference>